<dbReference type="AlphaFoldDB" id="A0A7D6BMP0"/>
<proteinExistence type="predicted"/>
<name>A0A7D6BMP0_FERL1</name>
<keyword evidence="1" id="KW-0614">Plasmid</keyword>
<geneLocation type="plasmid" evidence="2">
    <name>psv326-1</name>
</geneLocation>
<protein>
    <recommendedName>
        <fullName evidence="3">ArnR1-like winged helix-turn-helix domain-containing protein</fullName>
    </recommendedName>
</protein>
<organism evidence="1 2">
    <name type="scientific">Fermentimicrarchaeum limneticum</name>
    <dbReference type="NCBI Taxonomy" id="2795018"/>
    <lineage>
        <taxon>Archaea</taxon>
        <taxon>Candidatus Micrarchaeota</taxon>
        <taxon>Candidatus Fermentimicrarchaeales</taxon>
        <taxon>Candidatus Fermentimicrarchaeaceae</taxon>
        <taxon>Candidatus Fermentimicrarchaeum</taxon>
    </lineage>
</organism>
<evidence type="ECO:0008006" key="3">
    <source>
        <dbReference type="Google" id="ProtNLM"/>
    </source>
</evidence>
<dbReference type="KEGG" id="flt:Sv326_1323"/>
<dbReference type="Proteomes" id="UP000510821">
    <property type="component" value="Plasmid pSv326-1"/>
</dbReference>
<gene>
    <name evidence="1" type="ORF">Sv326_1323</name>
</gene>
<evidence type="ECO:0000313" key="2">
    <source>
        <dbReference type="Proteomes" id="UP000510821"/>
    </source>
</evidence>
<reference evidence="2" key="1">
    <citation type="submission" date="2020-07" db="EMBL/GenBank/DDBJ databases">
        <title>Metabolic diversity and evolutionary history of the archaeal phylum ###Micrarchaeota### uncovered from a freshwater lake metagenome.</title>
        <authorList>
            <person name="Kadnikov V.V."/>
            <person name="Savvichev A.S."/>
            <person name="Mardanov A.V."/>
            <person name="Beletsky A.V."/>
            <person name="Chupakov A.V."/>
            <person name="Kokryatskaya N.M."/>
            <person name="Pimenov N.V."/>
            <person name="Ravin N.V."/>
        </authorList>
    </citation>
    <scope>NUCLEOTIDE SEQUENCE [LARGE SCALE GENOMIC DNA]</scope>
    <source>
        <plasmid evidence="2">psv326-1</plasmid>
    </source>
</reference>
<sequence>MKLTEERVFILYKEILAEIEPTKSMKQVTKSTNKGEGKPFSKRWVQDICLEMERLKLIEREIDEPRCVRYMRTPKGERLLKAESLDDIRRR</sequence>
<dbReference type="EMBL" id="CP058999">
    <property type="protein sequence ID" value="QLJ53498.1"/>
    <property type="molecule type" value="Genomic_DNA"/>
</dbReference>
<evidence type="ECO:0000313" key="1">
    <source>
        <dbReference type="EMBL" id="QLJ53498.1"/>
    </source>
</evidence>
<accession>A0A7D6BMP0</accession>